<evidence type="ECO:0000313" key="2">
    <source>
        <dbReference type="EMBL" id="GAA3845011.1"/>
    </source>
</evidence>
<protein>
    <recommendedName>
        <fullName evidence="4">Tyr recombinase domain-containing protein</fullName>
    </recommendedName>
</protein>
<proteinExistence type="predicted"/>
<dbReference type="EMBL" id="BAAAZR010000063">
    <property type="protein sequence ID" value="GAA3845011.1"/>
    <property type="molecule type" value="Genomic_DNA"/>
</dbReference>
<gene>
    <name evidence="2" type="ORF">GCM10022226_80170</name>
</gene>
<name>A0ABP7JH82_9ACTN</name>
<dbReference type="InterPro" id="IPR011010">
    <property type="entry name" value="DNA_brk_join_enz"/>
</dbReference>
<evidence type="ECO:0000313" key="3">
    <source>
        <dbReference type="Proteomes" id="UP001500888"/>
    </source>
</evidence>
<reference evidence="3" key="1">
    <citation type="journal article" date="2019" name="Int. J. Syst. Evol. Microbiol.">
        <title>The Global Catalogue of Microorganisms (GCM) 10K type strain sequencing project: providing services to taxonomists for standard genome sequencing and annotation.</title>
        <authorList>
            <consortium name="The Broad Institute Genomics Platform"/>
            <consortium name="The Broad Institute Genome Sequencing Center for Infectious Disease"/>
            <person name="Wu L."/>
            <person name="Ma J."/>
        </authorList>
    </citation>
    <scope>NUCLEOTIDE SEQUENCE [LARGE SCALE GENOMIC DNA]</scope>
    <source>
        <strain evidence="3">JCM 16908</strain>
    </source>
</reference>
<dbReference type="Proteomes" id="UP001500888">
    <property type="component" value="Unassembled WGS sequence"/>
</dbReference>
<comment type="caution">
    <text evidence="2">The sequence shown here is derived from an EMBL/GenBank/DDBJ whole genome shotgun (WGS) entry which is preliminary data.</text>
</comment>
<keyword evidence="3" id="KW-1185">Reference proteome</keyword>
<accession>A0ABP7JH82</accession>
<evidence type="ECO:0008006" key="4">
    <source>
        <dbReference type="Google" id="ProtNLM"/>
    </source>
</evidence>
<evidence type="ECO:0000256" key="1">
    <source>
        <dbReference type="ARBA" id="ARBA00023172"/>
    </source>
</evidence>
<dbReference type="Gene3D" id="1.10.443.10">
    <property type="entry name" value="Intergrase catalytic core"/>
    <property type="match status" value="1"/>
</dbReference>
<dbReference type="InterPro" id="IPR013762">
    <property type="entry name" value="Integrase-like_cat_sf"/>
</dbReference>
<dbReference type="SUPFAM" id="SSF56349">
    <property type="entry name" value="DNA breaking-rejoining enzymes"/>
    <property type="match status" value="1"/>
</dbReference>
<organism evidence="2 3">
    <name type="scientific">Sphaerisporangium flaviroseum</name>
    <dbReference type="NCBI Taxonomy" id="509199"/>
    <lineage>
        <taxon>Bacteria</taxon>
        <taxon>Bacillati</taxon>
        <taxon>Actinomycetota</taxon>
        <taxon>Actinomycetes</taxon>
        <taxon>Streptosporangiales</taxon>
        <taxon>Streptosporangiaceae</taxon>
        <taxon>Sphaerisporangium</taxon>
    </lineage>
</organism>
<keyword evidence="1" id="KW-0233">DNA recombination</keyword>
<sequence length="64" mass="7249">MGLMTRFLPAPLLRHTLGTKLRHEGVDIVVIAELLGHSVEVARRYALPTEEERRAAIERLTTDE</sequence>